<keyword evidence="1" id="KW-0479">Metal-binding</keyword>
<sequence length="799" mass="88743">MTPLASPATLQPLLSSSCRMFMCFATIHGWETHGIHDVGAWIVIGKNSVPTLAQKKAGNGMHFLQTPQVRLGAWLLANTLSIYSEYSAGDILLILSLVRPALPLSGFIDRQLANPTKAIIARLEEENRRLRNGQASPQQSASGKINDHQDSPSNVTQPDLVDDNYDSSKPADAPYTHGQVKGPTQRAPASISGASTYHGPTSTLFDDAAIEAEPASWMSAERKALMPGLLFAEAARQRQMELVNKQAGSLDFDGVEPELGMHLLNLHWNRQHHSFLITYRPAFMRDMACQGPYFSKILLNAIYYGASKFSPRLELRKEPGDVRTAGWRFRERVRDLLGKAMDKSEITTIQALLQMTNSLFALGDEQSAAWLYAGVAFRMVIDLGLHVDATLMPRHRALSEEDLEIRRRIFWSAFVLDKIQSLYQGRPATLQHATCQVPIAFNDTYEELEHWLPFAYTSTPSYAGSPAYSVSTFTELCKLCIILNSVLDKVYREKASDEQPSRLVEDLHSLDSELETWSSNLPPHLAFNAQQSEPTSTTPPPHVLSLAAMKNVLRVLLHRPFVSDGHLNSIAPDIAKSSFTACATAATEIVSIVRLYDKVFSIRRAPYLMSYATYLAATIHVRIAAKRTASSEAHRCLRTCLWVFEQNSETNYAVRKTTRVIEGLMKRMQVSVSQEERHHPGQTTSWAQQPAELTPSSGDLLAQPTIAHLDGSPSLIQEPTFVQGTFAQDLDIDAIIESFIFGQGDPTLDSAGPSSSDMNHQVIHPSSQMSMSWPHFLPNTDDALFGFHSSTFEDYANFQ</sequence>
<keyword evidence="3" id="KW-0805">Transcription regulation</keyword>
<evidence type="ECO:0000256" key="2">
    <source>
        <dbReference type="ARBA" id="ARBA00022833"/>
    </source>
</evidence>
<reference evidence="9 10" key="1">
    <citation type="journal article" date="2018" name="BMC Genomics">
        <title>Genomic evidence for intraspecific hybridization in a clonal and extremely halotolerant yeast.</title>
        <authorList>
            <person name="Gostincar C."/>
            <person name="Stajich J.E."/>
            <person name="Zupancic J."/>
            <person name="Zalar P."/>
            <person name="Gunde-Cimerman N."/>
        </authorList>
    </citation>
    <scope>NUCLEOTIDE SEQUENCE [LARGE SCALE GENOMIC DNA]</scope>
    <source>
        <strain evidence="9 10">EXF-6669</strain>
    </source>
</reference>
<dbReference type="EMBL" id="QWIL01002638">
    <property type="protein sequence ID" value="RMX93236.1"/>
    <property type="molecule type" value="Genomic_DNA"/>
</dbReference>
<gene>
    <name evidence="9" type="ORF">D0867_14280</name>
</gene>
<keyword evidence="2" id="KW-0862">Zinc</keyword>
<evidence type="ECO:0000256" key="4">
    <source>
        <dbReference type="ARBA" id="ARBA00023125"/>
    </source>
</evidence>
<protein>
    <recommendedName>
        <fullName evidence="8">Xylanolytic transcriptional activator regulatory domain-containing protein</fullName>
    </recommendedName>
</protein>
<dbReference type="InterPro" id="IPR051615">
    <property type="entry name" value="Transcr_Regulatory_Elem"/>
</dbReference>
<evidence type="ECO:0000313" key="10">
    <source>
        <dbReference type="Proteomes" id="UP000271337"/>
    </source>
</evidence>
<keyword evidence="5" id="KW-0804">Transcription</keyword>
<evidence type="ECO:0000256" key="7">
    <source>
        <dbReference type="SAM" id="MobiDB-lite"/>
    </source>
</evidence>
<evidence type="ECO:0000256" key="5">
    <source>
        <dbReference type="ARBA" id="ARBA00023163"/>
    </source>
</evidence>
<feature type="region of interest" description="Disordered" evidence="7">
    <location>
        <begin position="129"/>
        <end position="195"/>
    </location>
</feature>
<dbReference type="OrthoDB" id="4161332at2759"/>
<dbReference type="GO" id="GO:0008270">
    <property type="term" value="F:zinc ion binding"/>
    <property type="evidence" value="ECO:0007669"/>
    <property type="project" value="InterPro"/>
</dbReference>
<comment type="caution">
    <text evidence="9">The sequence shown here is derived from an EMBL/GenBank/DDBJ whole genome shotgun (WGS) entry which is preliminary data.</text>
</comment>
<keyword evidence="6" id="KW-0539">Nucleus</keyword>
<dbReference type="InterPro" id="IPR007219">
    <property type="entry name" value="XnlR_reg_dom"/>
</dbReference>
<keyword evidence="4" id="KW-0238">DNA-binding</keyword>
<dbReference type="Pfam" id="PF04082">
    <property type="entry name" value="Fungal_trans"/>
    <property type="match status" value="1"/>
</dbReference>
<evidence type="ECO:0000259" key="8">
    <source>
        <dbReference type="SMART" id="SM00906"/>
    </source>
</evidence>
<dbReference type="PANTHER" id="PTHR31313:SF86">
    <property type="entry name" value="ZN(2)-C6 FUNGAL-TYPE DOMAIN-CONTAINING PROTEIN"/>
    <property type="match status" value="1"/>
</dbReference>
<evidence type="ECO:0000313" key="9">
    <source>
        <dbReference type="EMBL" id="RMX93236.1"/>
    </source>
</evidence>
<evidence type="ECO:0000256" key="3">
    <source>
        <dbReference type="ARBA" id="ARBA00023015"/>
    </source>
</evidence>
<feature type="region of interest" description="Disordered" evidence="7">
    <location>
        <begin position="675"/>
        <end position="694"/>
    </location>
</feature>
<dbReference type="Proteomes" id="UP000271337">
    <property type="component" value="Unassembled WGS sequence"/>
</dbReference>
<dbReference type="CDD" id="cd12148">
    <property type="entry name" value="fungal_TF_MHR"/>
    <property type="match status" value="1"/>
</dbReference>
<dbReference type="GO" id="GO:0006351">
    <property type="term" value="P:DNA-templated transcription"/>
    <property type="evidence" value="ECO:0007669"/>
    <property type="project" value="InterPro"/>
</dbReference>
<accession>A0A3M6XRL9</accession>
<dbReference type="PANTHER" id="PTHR31313">
    <property type="entry name" value="TY1 ENHANCER ACTIVATOR"/>
    <property type="match status" value="1"/>
</dbReference>
<evidence type="ECO:0000256" key="1">
    <source>
        <dbReference type="ARBA" id="ARBA00022723"/>
    </source>
</evidence>
<dbReference type="SMART" id="SM00906">
    <property type="entry name" value="Fungal_trans"/>
    <property type="match status" value="1"/>
</dbReference>
<organism evidence="9 10">
    <name type="scientific">Hortaea werneckii</name>
    <name type="common">Black yeast</name>
    <name type="synonym">Cladosporium werneckii</name>
    <dbReference type="NCBI Taxonomy" id="91943"/>
    <lineage>
        <taxon>Eukaryota</taxon>
        <taxon>Fungi</taxon>
        <taxon>Dikarya</taxon>
        <taxon>Ascomycota</taxon>
        <taxon>Pezizomycotina</taxon>
        <taxon>Dothideomycetes</taxon>
        <taxon>Dothideomycetidae</taxon>
        <taxon>Mycosphaerellales</taxon>
        <taxon>Teratosphaeriaceae</taxon>
        <taxon>Hortaea</taxon>
    </lineage>
</organism>
<feature type="compositionally biased region" description="Polar residues" evidence="7">
    <location>
        <begin position="133"/>
        <end position="143"/>
    </location>
</feature>
<evidence type="ECO:0000256" key="6">
    <source>
        <dbReference type="ARBA" id="ARBA00023242"/>
    </source>
</evidence>
<proteinExistence type="predicted"/>
<name>A0A3M6XRL9_HORWE</name>
<dbReference type="GO" id="GO:0003677">
    <property type="term" value="F:DNA binding"/>
    <property type="evidence" value="ECO:0007669"/>
    <property type="project" value="UniProtKB-KW"/>
</dbReference>
<feature type="domain" description="Xylanolytic transcriptional activator regulatory" evidence="8">
    <location>
        <begin position="369"/>
        <end position="446"/>
    </location>
</feature>
<dbReference type="AlphaFoldDB" id="A0A3M6XRL9"/>